<organism evidence="2 3">
    <name type="scientific">Psychrobacter frigidicola</name>
    <dbReference type="NCBI Taxonomy" id="45611"/>
    <lineage>
        <taxon>Bacteria</taxon>
        <taxon>Pseudomonadati</taxon>
        <taxon>Pseudomonadota</taxon>
        <taxon>Gammaproteobacteria</taxon>
        <taxon>Moraxellales</taxon>
        <taxon>Moraxellaceae</taxon>
        <taxon>Psychrobacter</taxon>
    </lineage>
</organism>
<dbReference type="EMBL" id="VORZ01000001">
    <property type="protein sequence ID" value="TXD98097.1"/>
    <property type="molecule type" value="Genomic_DNA"/>
</dbReference>
<evidence type="ECO:0000259" key="1">
    <source>
        <dbReference type="Pfam" id="PF04230"/>
    </source>
</evidence>
<dbReference type="InterPro" id="IPR007345">
    <property type="entry name" value="Polysacch_pyruvyl_Trfase"/>
</dbReference>
<dbReference type="PANTHER" id="PTHR36836:SF1">
    <property type="entry name" value="COLANIC ACID BIOSYNTHESIS PROTEIN WCAK"/>
    <property type="match status" value="1"/>
</dbReference>
<reference evidence="2 3" key="1">
    <citation type="submission" date="2019-08" db="EMBL/GenBank/DDBJ databases">
        <title>Genome sequence of Psychrobacter frigidicola ACAM304 (type strain).</title>
        <authorList>
            <person name="Bowman J.P."/>
        </authorList>
    </citation>
    <scope>NUCLEOTIDE SEQUENCE [LARGE SCALE GENOMIC DNA]</scope>
    <source>
        <strain evidence="2 3">ACAM 304</strain>
    </source>
</reference>
<protein>
    <submittedName>
        <fullName evidence="2">Polysaccharide pyruvyl transferase family protein</fullName>
    </submittedName>
</protein>
<dbReference type="OrthoDB" id="3733126at2"/>
<evidence type="ECO:0000313" key="2">
    <source>
        <dbReference type="EMBL" id="TXD98097.1"/>
    </source>
</evidence>
<evidence type="ECO:0000313" key="3">
    <source>
        <dbReference type="Proteomes" id="UP000321903"/>
    </source>
</evidence>
<feature type="domain" description="Polysaccharide pyruvyl transferase" evidence="1">
    <location>
        <begin position="50"/>
        <end position="306"/>
    </location>
</feature>
<sequence>MYKNIFKSEILFTGYYGQLNTGDDAFLEVASWGAKKYWNKSNSIYLSRKKGLPILCRDIRGYPLSIPKTYHLQDKILLPLTDYLISAGGSTMNKELQASNIKRLAMEHKKKHSKIKIGGIGVSIGPFRTTKDEESTIDYLKNIDFLAVRDQASFDFAMSLDLPYEPVNAFDLAALLPEIYGIQKKDILLNNTKVVGISVCPFESIVDKNNIENEHKRNAKVINLLKVLDKKEDIHFKFFIINGHPTVGDLRLTQETIERVAPNSYEIINYNKETRATWNEISSCDFVISTRLHAAIFACFSNTPFMLNEYHRKCGDFLDDIHYDKSLRLFDSEYNPVEKANSIIDILNDQSNYIYPTKLDEMKNKSELNFTGVII</sequence>
<dbReference type="AlphaFoldDB" id="A0A5C7A3A2"/>
<dbReference type="Proteomes" id="UP000321903">
    <property type="component" value="Unassembled WGS sequence"/>
</dbReference>
<proteinExistence type="predicted"/>
<dbReference type="Pfam" id="PF04230">
    <property type="entry name" value="PS_pyruv_trans"/>
    <property type="match status" value="1"/>
</dbReference>
<dbReference type="PANTHER" id="PTHR36836">
    <property type="entry name" value="COLANIC ACID BIOSYNTHESIS PROTEIN WCAK"/>
    <property type="match status" value="1"/>
</dbReference>
<dbReference type="GO" id="GO:0016740">
    <property type="term" value="F:transferase activity"/>
    <property type="evidence" value="ECO:0007669"/>
    <property type="project" value="UniProtKB-KW"/>
</dbReference>
<accession>A0A5C7A3A2</accession>
<comment type="caution">
    <text evidence="2">The sequence shown here is derived from an EMBL/GenBank/DDBJ whole genome shotgun (WGS) entry which is preliminary data.</text>
</comment>
<name>A0A5C7A3A2_9GAMM</name>
<keyword evidence="3" id="KW-1185">Reference proteome</keyword>
<dbReference type="RefSeq" id="WP_147222225.1">
    <property type="nucleotide sequence ID" value="NZ_CAJGYY010000001.1"/>
</dbReference>
<gene>
    <name evidence="2" type="ORF">ES754_03900</name>
</gene>
<keyword evidence="2" id="KW-0808">Transferase</keyword>